<name>A0A1I5AVR2_9BACT</name>
<dbReference type="Proteomes" id="UP000199564">
    <property type="component" value="Unassembled WGS sequence"/>
</dbReference>
<dbReference type="AlphaFoldDB" id="A0A1I5AVR2"/>
<keyword evidence="2" id="KW-1185">Reference proteome</keyword>
<proteinExistence type="predicted"/>
<dbReference type="STRING" id="226506.SAMN04488519_101293"/>
<protein>
    <submittedName>
        <fullName evidence="1">Por secretion system C-terminal sorting domain-containing protein</fullName>
    </submittedName>
</protein>
<accession>A0A1I5AVR2</accession>
<dbReference type="EMBL" id="FOVW01000001">
    <property type="protein sequence ID" value="SFN66528.1"/>
    <property type="molecule type" value="Genomic_DNA"/>
</dbReference>
<sequence length="739" mass="82196">MIKNILSFLRFLLIYTILTSLSYYAIAQEVDNKRCPTLYKRNNGNGQRITEFAPNISPVSIYYLSALTKSYQGTFTFGWEAPIVFPPVVTKIWITDELGNSSLNWSFGNNSTGSPFNPPGIPVGNEVSYNFHNNNLPTAGIITVEFSDPNDDLPICVCSYPLTNGGSTDVMLIEEQNFRVSSGSEGGLESKSLGSAVVKQIFKRYSDGNTALDYRKKESVKAYKNARTTGLELDSFIPEEESLGSEFTGYVTSPTELISITNAENVVSVDFLNQGKNLATFFATQTSGQVYEHSKYVCDRLKGAEILSIDSIEVEGYYLIRSLLKPVVGLKEYAISFSVGTKENSQDFHLQSAWLLDEYLPEETFYNFQFWSADGKVLEAMVKDVIHQFEGMGKLTQTVAKTQPGIFVSKTKRKTEDPSKVELTVWNRTFETSATIQVTAKANEVSESPLVSNLPINLEPMSVSTVEIDARDYAELAIDLLDQNSKKDYLYQSDGIWSYYIPEEGQVSSYQVNNDPNIQFGEDERPVWRNVSFSANGTDYATVYKTMEGGGVPADLSSYSYLNFKASGTGKLTIRLIKKSVEKFESHYTYSVDLNSEMNTFSLPIEGFRSSEFSESANLKDLVIVSFTAENKGIVEVNLSGIRFSNQKEITLAANQKALVYPNPFQGQTNVMFDSKFGGEMQLGVYSLDSGKLMFSQIIETKAGSNQQELVLGPAMKEGLYVLKLSSTLEMITAKLLVQ</sequence>
<dbReference type="InterPro" id="IPR026444">
    <property type="entry name" value="Secre_tail"/>
</dbReference>
<evidence type="ECO:0000313" key="1">
    <source>
        <dbReference type="EMBL" id="SFN66528.1"/>
    </source>
</evidence>
<organism evidence="1 2">
    <name type="scientific">Algoriphagus ornithinivorans</name>
    <dbReference type="NCBI Taxonomy" id="226506"/>
    <lineage>
        <taxon>Bacteria</taxon>
        <taxon>Pseudomonadati</taxon>
        <taxon>Bacteroidota</taxon>
        <taxon>Cytophagia</taxon>
        <taxon>Cytophagales</taxon>
        <taxon>Cyclobacteriaceae</taxon>
        <taxon>Algoriphagus</taxon>
    </lineage>
</organism>
<dbReference type="RefSeq" id="WP_091649282.1">
    <property type="nucleotide sequence ID" value="NZ_FOVW01000001.1"/>
</dbReference>
<evidence type="ECO:0000313" key="2">
    <source>
        <dbReference type="Proteomes" id="UP000199564"/>
    </source>
</evidence>
<gene>
    <name evidence="1" type="ORF">SAMN04488519_101293</name>
</gene>
<dbReference type="NCBIfam" id="TIGR04183">
    <property type="entry name" value="Por_Secre_tail"/>
    <property type="match status" value="1"/>
</dbReference>
<reference evidence="2" key="1">
    <citation type="submission" date="2016-10" db="EMBL/GenBank/DDBJ databases">
        <authorList>
            <person name="Varghese N."/>
            <person name="Submissions S."/>
        </authorList>
    </citation>
    <scope>NUCLEOTIDE SEQUENCE [LARGE SCALE GENOMIC DNA]</scope>
    <source>
        <strain evidence="2">DSM 15282</strain>
    </source>
</reference>